<name>A0A0F9J501_9ZZZZ</name>
<comment type="caution">
    <text evidence="1">The sequence shown here is derived from an EMBL/GenBank/DDBJ whole genome shotgun (WGS) entry which is preliminary data.</text>
</comment>
<protein>
    <submittedName>
        <fullName evidence="1">Uncharacterized protein</fullName>
    </submittedName>
</protein>
<reference evidence="1" key="1">
    <citation type="journal article" date="2015" name="Nature">
        <title>Complex archaea that bridge the gap between prokaryotes and eukaryotes.</title>
        <authorList>
            <person name="Spang A."/>
            <person name="Saw J.H."/>
            <person name="Jorgensen S.L."/>
            <person name="Zaremba-Niedzwiedzka K."/>
            <person name="Martijn J."/>
            <person name="Lind A.E."/>
            <person name="van Eijk R."/>
            <person name="Schleper C."/>
            <person name="Guy L."/>
            <person name="Ettema T.J."/>
        </authorList>
    </citation>
    <scope>NUCLEOTIDE SEQUENCE</scope>
</reference>
<dbReference type="AlphaFoldDB" id="A0A0F9J501"/>
<gene>
    <name evidence="1" type="ORF">LCGC14_1499550</name>
</gene>
<sequence length="71" mass="8054">MIEDSGFIGDWLGNPSKKATLEEVAKDIRLVSQRPEEYAFTETQLYNYAENILGYPKEDIVISLLRGVFNG</sequence>
<dbReference type="EMBL" id="LAZR01010866">
    <property type="protein sequence ID" value="KKM64618.1"/>
    <property type="molecule type" value="Genomic_DNA"/>
</dbReference>
<proteinExistence type="predicted"/>
<evidence type="ECO:0000313" key="1">
    <source>
        <dbReference type="EMBL" id="KKM64618.1"/>
    </source>
</evidence>
<organism evidence="1">
    <name type="scientific">marine sediment metagenome</name>
    <dbReference type="NCBI Taxonomy" id="412755"/>
    <lineage>
        <taxon>unclassified sequences</taxon>
        <taxon>metagenomes</taxon>
        <taxon>ecological metagenomes</taxon>
    </lineage>
</organism>
<accession>A0A0F9J501</accession>